<dbReference type="PANTHER" id="PTHR12480">
    <property type="entry name" value="ARGININE DEMETHYLASE AND LYSYL-HYDROXYLASE JMJD"/>
    <property type="match status" value="1"/>
</dbReference>
<dbReference type="InterPro" id="IPR003347">
    <property type="entry name" value="JmjC_dom"/>
</dbReference>
<evidence type="ECO:0000313" key="3">
    <source>
        <dbReference type="Proteomes" id="UP000239550"/>
    </source>
</evidence>
<protein>
    <recommendedName>
        <fullName evidence="1">JmjC domain-containing protein</fullName>
    </recommendedName>
</protein>
<accession>A0A2S8Q3T3</accession>
<dbReference type="GO" id="GO:0033749">
    <property type="term" value="F:histone H4R3 demethylase activity"/>
    <property type="evidence" value="ECO:0007669"/>
    <property type="project" value="TreeGrafter"/>
</dbReference>
<gene>
    <name evidence="2" type="ORF">C6H66_08255</name>
</gene>
<evidence type="ECO:0000313" key="2">
    <source>
        <dbReference type="EMBL" id="PQQ26824.1"/>
    </source>
</evidence>
<dbReference type="SUPFAM" id="SSF51197">
    <property type="entry name" value="Clavaminate synthase-like"/>
    <property type="match status" value="1"/>
</dbReference>
<dbReference type="Gene3D" id="2.60.120.650">
    <property type="entry name" value="Cupin"/>
    <property type="match status" value="1"/>
</dbReference>
<dbReference type="AlphaFoldDB" id="A0A2S8Q3T3"/>
<feature type="domain" description="JmjC" evidence="1">
    <location>
        <begin position="79"/>
        <end position="227"/>
    </location>
</feature>
<dbReference type="SMART" id="SM00558">
    <property type="entry name" value="JmjC"/>
    <property type="match status" value="1"/>
</dbReference>
<keyword evidence="3" id="KW-1185">Reference proteome</keyword>
<dbReference type="RefSeq" id="WP_046396920.1">
    <property type="nucleotide sequence ID" value="NZ_CAWNTA010000069.1"/>
</dbReference>
<evidence type="ECO:0000259" key="1">
    <source>
        <dbReference type="PROSITE" id="PS51184"/>
    </source>
</evidence>
<sequence length="241" mass="27632">MSEMMLMSPILLTGVTLDWVAHRRWTWEFFAGMKEQKLALSNANGEFEVEVPVCEYIQALKSGEGRLANLYASGWRFFEHNPDMLKDFNEPIPAVGDLLQSIPEKLFKPLLWIFIGADCSGTALHYDVLETHAWLAVIEGKKRLALHAPACWDHEYEQQRAQALQVLETRYDQGEWRYLEVNKGDLLYIPATWWHEVVNEGPTISLTRNFVSPEIACKVANCARALEFHQLLPWLEGGMTP</sequence>
<dbReference type="Proteomes" id="UP000239550">
    <property type="component" value="Unassembled WGS sequence"/>
</dbReference>
<dbReference type="Pfam" id="PF13621">
    <property type="entry name" value="Cupin_8"/>
    <property type="match status" value="1"/>
</dbReference>
<dbReference type="PANTHER" id="PTHR12480:SF22">
    <property type="entry name" value="JMJC DOMAIN-CONTAINING PROTEIN"/>
    <property type="match status" value="1"/>
</dbReference>
<comment type="caution">
    <text evidence="2">The sequence shown here is derived from an EMBL/GenBank/DDBJ whole genome shotgun (WGS) entry which is preliminary data.</text>
</comment>
<dbReference type="PROSITE" id="PS51184">
    <property type="entry name" value="JMJC"/>
    <property type="match status" value="1"/>
</dbReference>
<proteinExistence type="predicted"/>
<reference evidence="2 3" key="1">
    <citation type="submission" date="2018-02" db="EMBL/GenBank/DDBJ databases">
        <title>Five New Genomes of Indian Photorhabdus Isolates TSA.</title>
        <authorList>
            <person name="Dubay B."/>
            <person name="Somvanshi V.S."/>
        </authorList>
    </citation>
    <scope>NUCLEOTIDE SEQUENCE [LARGE SCALE GENOMIC DNA]</scope>
    <source>
        <strain evidence="2 3">H1</strain>
    </source>
</reference>
<dbReference type="InterPro" id="IPR041667">
    <property type="entry name" value="Cupin_8"/>
</dbReference>
<dbReference type="EMBL" id="PUWT01000020">
    <property type="protein sequence ID" value="PQQ26824.1"/>
    <property type="molecule type" value="Genomic_DNA"/>
</dbReference>
<organism evidence="2 3">
    <name type="scientific">Photorhabdus hindustanensis</name>
    <dbReference type="NCBI Taxonomy" id="2918802"/>
    <lineage>
        <taxon>Bacteria</taxon>
        <taxon>Pseudomonadati</taxon>
        <taxon>Pseudomonadota</taxon>
        <taxon>Gammaproteobacteria</taxon>
        <taxon>Enterobacterales</taxon>
        <taxon>Morganellaceae</taxon>
        <taxon>Photorhabdus</taxon>
    </lineage>
</organism>
<dbReference type="GO" id="GO:0005737">
    <property type="term" value="C:cytoplasm"/>
    <property type="evidence" value="ECO:0007669"/>
    <property type="project" value="TreeGrafter"/>
</dbReference>
<name>A0A2S8Q3T3_9GAMM</name>
<dbReference type="InterPro" id="IPR050910">
    <property type="entry name" value="JMJD6_ArgDemeth/LysHydrox"/>
</dbReference>
<dbReference type="GO" id="GO:0106140">
    <property type="term" value="F:P-TEFb complex binding"/>
    <property type="evidence" value="ECO:0007669"/>
    <property type="project" value="TreeGrafter"/>
</dbReference>